<gene>
    <name evidence="2" type="ORF">BJX68DRAFT_276174</name>
</gene>
<comment type="caution">
    <text evidence="2">The sequence shown here is derived from an EMBL/GenBank/DDBJ whole genome shotgun (WGS) entry which is preliminary data.</text>
</comment>
<name>A0ABR4K9M9_9EURO</name>
<feature type="compositionally biased region" description="Polar residues" evidence="1">
    <location>
        <begin position="767"/>
        <end position="777"/>
    </location>
</feature>
<feature type="compositionally biased region" description="Basic and acidic residues" evidence="1">
    <location>
        <begin position="976"/>
        <end position="985"/>
    </location>
</feature>
<dbReference type="GeneID" id="98163196"/>
<dbReference type="RefSeq" id="XP_070898526.1">
    <property type="nucleotide sequence ID" value="XM_071048032.1"/>
</dbReference>
<protein>
    <submittedName>
        <fullName evidence="2">Uncharacterized protein</fullName>
    </submittedName>
</protein>
<accession>A0ABR4K9M9</accession>
<dbReference type="InterPro" id="IPR022198">
    <property type="entry name" value="DUF3723"/>
</dbReference>
<feature type="compositionally biased region" description="Basic and acidic residues" evidence="1">
    <location>
        <begin position="1129"/>
        <end position="1139"/>
    </location>
</feature>
<reference evidence="2 3" key="1">
    <citation type="submission" date="2024-07" db="EMBL/GenBank/DDBJ databases">
        <title>Section-level genome sequencing and comparative genomics of Aspergillus sections Usti and Cavernicolus.</title>
        <authorList>
            <consortium name="Lawrence Berkeley National Laboratory"/>
            <person name="Nybo J.L."/>
            <person name="Vesth T.C."/>
            <person name="Theobald S."/>
            <person name="Frisvad J.C."/>
            <person name="Larsen T.O."/>
            <person name="Kjaerboelling I."/>
            <person name="Rothschild-Mancinelli K."/>
            <person name="Lyhne E.K."/>
            <person name="Kogle M.E."/>
            <person name="Barry K."/>
            <person name="Clum A."/>
            <person name="Na H."/>
            <person name="Ledsgaard L."/>
            <person name="Lin J."/>
            <person name="Lipzen A."/>
            <person name="Kuo A."/>
            <person name="Riley R."/>
            <person name="Mondo S."/>
            <person name="LaButti K."/>
            <person name="Haridas S."/>
            <person name="Pangalinan J."/>
            <person name="Salamov A.A."/>
            <person name="Simmons B.A."/>
            <person name="Magnuson J.K."/>
            <person name="Chen J."/>
            <person name="Drula E."/>
            <person name="Henrissat B."/>
            <person name="Wiebenga A."/>
            <person name="Lubbers R.J."/>
            <person name="Gomes A.C."/>
            <person name="Macurrencykelacurrency M.R."/>
            <person name="Stajich J."/>
            <person name="Grigoriev I.V."/>
            <person name="Mortensen U.H."/>
            <person name="De vries R.P."/>
            <person name="Baker S.E."/>
            <person name="Andersen M.R."/>
        </authorList>
    </citation>
    <scope>NUCLEOTIDE SEQUENCE [LARGE SCALE GENOMIC DNA]</scope>
    <source>
        <strain evidence="2 3">CBS 756.74</strain>
    </source>
</reference>
<evidence type="ECO:0000313" key="3">
    <source>
        <dbReference type="Proteomes" id="UP001610444"/>
    </source>
</evidence>
<evidence type="ECO:0000313" key="2">
    <source>
        <dbReference type="EMBL" id="KAL2848991.1"/>
    </source>
</evidence>
<feature type="region of interest" description="Disordered" evidence="1">
    <location>
        <begin position="1119"/>
        <end position="1169"/>
    </location>
</feature>
<feature type="region of interest" description="Disordered" evidence="1">
    <location>
        <begin position="711"/>
        <end position="811"/>
    </location>
</feature>
<keyword evidence="3" id="KW-1185">Reference proteome</keyword>
<dbReference type="Proteomes" id="UP001610444">
    <property type="component" value="Unassembled WGS sequence"/>
</dbReference>
<dbReference type="EMBL" id="JBFXLR010000024">
    <property type="protein sequence ID" value="KAL2848991.1"/>
    <property type="molecule type" value="Genomic_DNA"/>
</dbReference>
<feature type="region of interest" description="Disordered" evidence="1">
    <location>
        <begin position="911"/>
        <end position="985"/>
    </location>
</feature>
<feature type="region of interest" description="Disordered" evidence="1">
    <location>
        <begin position="837"/>
        <end position="868"/>
    </location>
</feature>
<sequence>MDLLTETERRLTTERLLKYQGTAKIDLDQIYLQPLTSREIDQKNVDRLRDIFAKDGCQRLDIRNHVTAIVSRRHLGRACQAAGLTAEELKTCQQQYVHLSFRGHQVQCLHGQHRLKAAEETLPPFDRWWTVDLYLDDISPDLRTALIDEYANEKAPSDGEVYRKIRQYQHEANALFQNRWWTRLSPNKAKRLRQLTSQDNTNLCAAFDALLAIPGLWNGMSLGLLNTVLALKCDEELIHYLTHVKNFWAALVNHDRTRMALIDLYTVDALQLYAPRASKVDRKTVKGKILGGEVFSNFNRSERAAIWKKMRSHEMCDGIIPSLHTFFRDISYLELCANAVKRLILLNKQQLTVRSALVHSFRSRRSNGACLIQTSETSFRRLPGSRDERISSGYRQIWMYAMRHYPDMAKDLQSGPKANPTRAKARAKADESVIHGMATLAKKLGFRTPQIKAILRQSPDQQIARAALLKARKPDDYHYDSETFESLIEQIAGCFALAVPNEAAPVAHITGRAIKLKDRCGVPQAQTQQLDRPHILLGTLHSATLSQTNLSSLEVRRSVYYAFFGKPSPTTLQGASLGQSSFSDPPSPLFIPRDMPRLQSELSYDIMSRSGFDEASFNGYQDRSQTPEEQHQRQGEGMRRGQEIEQAVEHGPLSQDLSIQSFIAPASTVSEVMDMYWDSSDAEDQARLENVEQQPVPSLGMDCDSEEHECTEIDEGDLLNRSERGSPGVEGVATGDQSILGAPIDTDMSSILEERAESVEDRGGMPTTLSRHSSLQPPTSPKKSRGASWKPYDVTQKGNRKVSKRSLATRGQSIAQDAPGFDTLQPIAEHRGREITRPVDEPDGLESISGGSLPAESQNGTAGEQMGHGTELITGAGQELLQEDRLQTPVTELPADLPSLITRLREEERQLENESVHLANNTTQGRPKPRTGVSPSHGTSLGDEDLPRSPRQRLRRSPQLSKSKGVGKLRLKNGPTHRDINRAGTRDAAIADGLWNSDDGDENLTSAAVARPSPQDTERHPANMPDPEQAQREAIERQEEEHLLFDSPHPLEETDYKEMEEDQRQVTITFQVYEQSKWRTTDVVSVSPDHVAEAQILADGYARDPRRNARFYDGQLRRVANAGGSGTDSDQRDLPECERATQPQKAHASYRGAAGAGCDAPSGRGRFSTRDNRTAHEVVVDRSDPSQVERVAKKEARNRQATFYDKNLRVLTPAQCYEAAIEDDTNMVFMHFAGDPEMDEDTIRSIAREVEF</sequence>
<evidence type="ECO:0000256" key="1">
    <source>
        <dbReference type="SAM" id="MobiDB-lite"/>
    </source>
</evidence>
<organism evidence="2 3">
    <name type="scientific">Aspergillus pseudodeflectus</name>
    <dbReference type="NCBI Taxonomy" id="176178"/>
    <lineage>
        <taxon>Eukaryota</taxon>
        <taxon>Fungi</taxon>
        <taxon>Dikarya</taxon>
        <taxon>Ascomycota</taxon>
        <taxon>Pezizomycotina</taxon>
        <taxon>Eurotiomycetes</taxon>
        <taxon>Eurotiomycetidae</taxon>
        <taxon>Eurotiales</taxon>
        <taxon>Aspergillaceae</taxon>
        <taxon>Aspergillus</taxon>
        <taxon>Aspergillus subgen. Nidulantes</taxon>
    </lineage>
</organism>
<feature type="compositionally biased region" description="Basic and acidic residues" evidence="1">
    <location>
        <begin position="625"/>
        <end position="642"/>
    </location>
</feature>
<feature type="compositionally biased region" description="Basic and acidic residues" evidence="1">
    <location>
        <begin position="752"/>
        <end position="763"/>
    </location>
</feature>
<feature type="region of interest" description="Disordered" evidence="1">
    <location>
        <begin position="615"/>
        <end position="642"/>
    </location>
</feature>
<dbReference type="Pfam" id="PF12520">
    <property type="entry name" value="DUF3723"/>
    <property type="match status" value="1"/>
</dbReference>
<proteinExistence type="predicted"/>